<dbReference type="SUPFAM" id="SSF103473">
    <property type="entry name" value="MFS general substrate transporter"/>
    <property type="match status" value="1"/>
</dbReference>
<dbReference type="CDD" id="cd17353">
    <property type="entry name" value="MFS_OFA_like"/>
    <property type="match status" value="1"/>
</dbReference>
<dbReference type="STRING" id="246191.SAMN05660337_2707"/>
<feature type="transmembrane region" description="Helical" evidence="6">
    <location>
        <begin position="99"/>
        <end position="124"/>
    </location>
</feature>
<dbReference type="GO" id="GO:0022857">
    <property type="term" value="F:transmembrane transporter activity"/>
    <property type="evidence" value="ECO:0007669"/>
    <property type="project" value="InterPro"/>
</dbReference>
<feature type="transmembrane region" description="Helical" evidence="6">
    <location>
        <begin position="229"/>
        <end position="250"/>
    </location>
</feature>
<proteinExistence type="predicted"/>
<feature type="transmembrane region" description="Helical" evidence="6">
    <location>
        <begin position="303"/>
        <end position="322"/>
    </location>
</feature>
<dbReference type="Gene3D" id="1.20.1250.20">
    <property type="entry name" value="MFS general substrate transporter like domains"/>
    <property type="match status" value="2"/>
</dbReference>
<feature type="domain" description="Major facilitator superfamily (MFS) profile" evidence="7">
    <location>
        <begin position="8"/>
        <end position="416"/>
    </location>
</feature>
<keyword evidence="4 6" id="KW-1133">Transmembrane helix</keyword>
<evidence type="ECO:0000256" key="6">
    <source>
        <dbReference type="SAM" id="Phobius"/>
    </source>
</evidence>
<feature type="transmembrane region" description="Helical" evidence="6">
    <location>
        <begin position="392"/>
        <end position="411"/>
    </location>
</feature>
<feature type="transmembrane region" description="Helical" evidence="6">
    <location>
        <begin position="363"/>
        <end position="380"/>
    </location>
</feature>
<evidence type="ECO:0000256" key="4">
    <source>
        <dbReference type="ARBA" id="ARBA00022989"/>
    </source>
</evidence>
<feature type="transmembrane region" description="Helical" evidence="6">
    <location>
        <begin position="171"/>
        <end position="191"/>
    </location>
</feature>
<evidence type="ECO:0000256" key="1">
    <source>
        <dbReference type="ARBA" id="ARBA00004141"/>
    </source>
</evidence>
<evidence type="ECO:0000256" key="2">
    <source>
        <dbReference type="ARBA" id="ARBA00022448"/>
    </source>
</evidence>
<dbReference type="InterPro" id="IPR011701">
    <property type="entry name" value="MFS"/>
</dbReference>
<feature type="transmembrane region" description="Helical" evidence="6">
    <location>
        <begin position="76"/>
        <end position="93"/>
    </location>
</feature>
<organism evidence="8 9">
    <name type="scientific">Maridesulfovibrio ferrireducens</name>
    <dbReference type="NCBI Taxonomy" id="246191"/>
    <lineage>
        <taxon>Bacteria</taxon>
        <taxon>Pseudomonadati</taxon>
        <taxon>Thermodesulfobacteriota</taxon>
        <taxon>Desulfovibrionia</taxon>
        <taxon>Desulfovibrionales</taxon>
        <taxon>Desulfovibrionaceae</taxon>
        <taxon>Maridesulfovibrio</taxon>
    </lineage>
</organism>
<dbReference type="PROSITE" id="PS50850">
    <property type="entry name" value="MFS"/>
    <property type="match status" value="1"/>
</dbReference>
<keyword evidence="9" id="KW-1185">Reference proteome</keyword>
<dbReference type="OrthoDB" id="9793415at2"/>
<keyword evidence="3 6" id="KW-0812">Transmembrane</keyword>
<name>A0A1G9JAI0_9BACT</name>
<gene>
    <name evidence="8" type="ORF">SAMN05660337_2707</name>
</gene>
<feature type="transmembrane region" description="Helical" evidence="6">
    <location>
        <begin position="328"/>
        <end position="351"/>
    </location>
</feature>
<keyword evidence="5 6" id="KW-0472">Membrane</keyword>
<evidence type="ECO:0000313" key="8">
    <source>
        <dbReference type="EMBL" id="SDL34213.1"/>
    </source>
</evidence>
<feature type="transmembrane region" description="Helical" evidence="6">
    <location>
        <begin position="44"/>
        <end position="64"/>
    </location>
</feature>
<reference evidence="9" key="1">
    <citation type="submission" date="2016-10" db="EMBL/GenBank/DDBJ databases">
        <authorList>
            <person name="Varghese N."/>
            <person name="Submissions S."/>
        </authorList>
    </citation>
    <scope>NUCLEOTIDE SEQUENCE [LARGE SCALE GENOMIC DNA]</scope>
    <source>
        <strain evidence="9">DSM 16995</strain>
    </source>
</reference>
<dbReference type="AlphaFoldDB" id="A0A1G9JAI0"/>
<dbReference type="EMBL" id="FNGA01000004">
    <property type="protein sequence ID" value="SDL34213.1"/>
    <property type="molecule type" value="Genomic_DNA"/>
</dbReference>
<dbReference type="GO" id="GO:0016020">
    <property type="term" value="C:membrane"/>
    <property type="evidence" value="ECO:0007669"/>
    <property type="project" value="UniProtKB-SubCell"/>
</dbReference>
<evidence type="ECO:0000256" key="5">
    <source>
        <dbReference type="ARBA" id="ARBA00023136"/>
    </source>
</evidence>
<comment type="subcellular location">
    <subcellularLocation>
        <location evidence="1">Membrane</location>
        <topology evidence="1">Multi-pass membrane protein</topology>
    </subcellularLocation>
</comment>
<evidence type="ECO:0000313" key="9">
    <source>
        <dbReference type="Proteomes" id="UP000199053"/>
    </source>
</evidence>
<feature type="transmembrane region" description="Helical" evidence="6">
    <location>
        <begin position="270"/>
        <end position="291"/>
    </location>
</feature>
<evidence type="ECO:0000259" key="7">
    <source>
        <dbReference type="PROSITE" id="PS50850"/>
    </source>
</evidence>
<dbReference type="InterPro" id="IPR052983">
    <property type="entry name" value="MFS_Riboflavin_Transporter"/>
</dbReference>
<keyword evidence="2" id="KW-0813">Transport</keyword>
<dbReference type="PANTHER" id="PTHR43385:SF1">
    <property type="entry name" value="RIBOFLAVIN TRANSPORTER RIBJ"/>
    <property type="match status" value="1"/>
</dbReference>
<accession>A0A1G9JAI0</accession>
<dbReference type="PANTHER" id="PTHR43385">
    <property type="entry name" value="RIBOFLAVIN TRANSPORTER RIBJ"/>
    <property type="match status" value="1"/>
</dbReference>
<protein>
    <submittedName>
        <fullName evidence="8">Cyanate permease</fullName>
    </submittedName>
</protein>
<feature type="transmembrane region" description="Helical" evidence="6">
    <location>
        <begin position="136"/>
        <end position="159"/>
    </location>
</feature>
<dbReference type="InterPro" id="IPR020846">
    <property type="entry name" value="MFS_dom"/>
</dbReference>
<dbReference type="Pfam" id="PF07690">
    <property type="entry name" value="MFS_1"/>
    <property type="match status" value="1"/>
</dbReference>
<dbReference type="RefSeq" id="WP_092161974.1">
    <property type="nucleotide sequence ID" value="NZ_FNGA01000004.1"/>
</dbReference>
<dbReference type="Proteomes" id="UP000199053">
    <property type="component" value="Unassembled WGS sequence"/>
</dbReference>
<dbReference type="InterPro" id="IPR036259">
    <property type="entry name" value="MFS_trans_sf"/>
</dbReference>
<evidence type="ECO:0000256" key="3">
    <source>
        <dbReference type="ARBA" id="ARBA00022692"/>
    </source>
</evidence>
<sequence length="427" mass="45114">MGKQKTMNRWFPVLGAILIQLALGAIYAWSVFTPSLVAAGWTKIQTQIVFSVGLVTFALSMVWAGKKLAVWGPRKLAMLSGIVLGAGYALAGFFGGTNFTALCLFIGVIGGAGIGLGYVVPIAVGMRWFPDKKGFITGLAVAGFGFGAMAWVKLAGAWGSLIADFGLSTTFSIYGLVFFAMIALGGTWMVFPPEGWLPEGYNPEVTSSGKAAKKEENFSFSEMLKTPQFLLIFITFTFSAAAGLMSIGLMKLYPMEALQAQGLSAAESSAIAGTAMAVFFSLSNGLGRIAWGTASDKLGRKMSILLMTAIQGLTLLAFTSMAGHEYLLYLGATIIGFNFGGNFALFPTMTADTFGTKNVGQNYPYIFLAYGVGGMFGPMLGGKLGDLGNFPMAFTICGVCCLIGAVAISLVKQPQKNCEMTEPEFAD</sequence>